<sequence>MKNMESDIYIAIRAYLLALLDKNDHSIEMAKTITTLYGMIKDEN</sequence>
<protein>
    <submittedName>
        <fullName evidence="1">Uncharacterized protein</fullName>
    </submittedName>
</protein>
<evidence type="ECO:0000313" key="2">
    <source>
        <dbReference type="Proteomes" id="UP000240437"/>
    </source>
</evidence>
<dbReference type="EMBL" id="MG765276">
    <property type="protein sequence ID" value="AUV59789.1"/>
    <property type="molecule type" value="Genomic_DNA"/>
</dbReference>
<dbReference type="Proteomes" id="UP000240437">
    <property type="component" value="Segment"/>
</dbReference>
<name>A0A2K9VC58_9CAUD</name>
<dbReference type="RefSeq" id="YP_009798249.1">
    <property type="nucleotide sequence ID" value="NC_047925.1"/>
</dbReference>
<dbReference type="GeneID" id="54988699"/>
<proteinExistence type="predicted"/>
<organism evidence="1 2">
    <name type="scientific">Lactobacillus phage Nyseid</name>
    <dbReference type="NCBI Taxonomy" id="2079432"/>
    <lineage>
        <taxon>Viruses</taxon>
        <taxon>Duplodnaviria</taxon>
        <taxon>Heunggongvirae</taxon>
        <taxon>Uroviricota</taxon>
        <taxon>Caudoviricetes</taxon>
        <taxon>Tybeckvirinae</taxon>
        <taxon>Lenusvirus</taxon>
        <taxon>Lenusvirus nyseid</taxon>
    </lineage>
</organism>
<reference evidence="1 2" key="1">
    <citation type="submission" date="2018-01" db="EMBL/GenBank/DDBJ databases">
        <title>Lactobacillus phages that infect wine-derived L. plantarum strains.</title>
        <authorList>
            <person name="Kyrkou I."/>
            <person name="Hestbjerg Hansen L."/>
        </authorList>
    </citation>
    <scope>NUCLEOTIDE SEQUENCE [LARGE SCALE GENOMIC DNA]</scope>
</reference>
<dbReference type="KEGG" id="vg:54988699"/>
<accession>A0A2K9VC58</accession>
<evidence type="ECO:0000313" key="1">
    <source>
        <dbReference type="EMBL" id="AUV59789.1"/>
    </source>
</evidence>
<keyword evidence="2" id="KW-1185">Reference proteome</keyword>